<evidence type="ECO:0000313" key="2">
    <source>
        <dbReference type="EMBL" id="MCA6074841.1"/>
    </source>
</evidence>
<organism evidence="4 5">
    <name type="scientific">Fulvivirga sedimenti</name>
    <dbReference type="NCBI Taxonomy" id="2879465"/>
    <lineage>
        <taxon>Bacteria</taxon>
        <taxon>Pseudomonadati</taxon>
        <taxon>Bacteroidota</taxon>
        <taxon>Cytophagia</taxon>
        <taxon>Cytophagales</taxon>
        <taxon>Fulvivirgaceae</taxon>
        <taxon>Fulvivirga</taxon>
    </lineage>
</organism>
<dbReference type="InterPro" id="IPR029063">
    <property type="entry name" value="SAM-dependent_MTases_sf"/>
</dbReference>
<evidence type="ECO:0000313" key="4">
    <source>
        <dbReference type="EMBL" id="MCA6077146.1"/>
    </source>
</evidence>
<keyword evidence="1" id="KW-0732">Signal</keyword>
<feature type="signal peptide" evidence="1">
    <location>
        <begin position="1"/>
        <end position="27"/>
    </location>
</feature>
<dbReference type="EMBL" id="JAIXNE010000002">
    <property type="protein sequence ID" value="MCA6074841.1"/>
    <property type="molecule type" value="Genomic_DNA"/>
</dbReference>
<comment type="caution">
    <text evidence="4">The sequence shown here is derived from an EMBL/GenBank/DDBJ whole genome shotgun (WGS) entry which is preliminary data.</text>
</comment>
<evidence type="ECO:0008006" key="6">
    <source>
        <dbReference type="Google" id="ProtNLM"/>
    </source>
</evidence>
<dbReference type="SUPFAM" id="SSF53335">
    <property type="entry name" value="S-adenosyl-L-methionine-dependent methyltransferases"/>
    <property type="match status" value="1"/>
</dbReference>
<evidence type="ECO:0000313" key="3">
    <source>
        <dbReference type="EMBL" id="MCA6076018.1"/>
    </source>
</evidence>
<feature type="chain" id="PRO_5041197718" description="Dehydrogenase" evidence="1">
    <location>
        <begin position="28"/>
        <end position="318"/>
    </location>
</feature>
<dbReference type="EMBL" id="JAIXNE010000004">
    <property type="protein sequence ID" value="MCA6077146.1"/>
    <property type="molecule type" value="Genomic_DNA"/>
</dbReference>
<sequence>MNRSKFLTALAAGVIPLSLLPAGFINALDNDSIVDARRNFMRIYKDEKLRNEFFLFLQNVFNLYPEDDFHKLIGQVVSVKEGDREVYLEVQSKLKEITPLFSIFKYQLPALFHQKDVMAAQSMELLGKNSSYNGYLEIGSSGRYLDYLEEKVKITGERYYADGKKPGYSITEMVDRGQIPIGASYIPFTNYETQYGCEIPRGSLDLVTVYIGFHHCPIELRTSFISSIRDTLRTGGKLVLRDHDCDTEEQKTLVALAHDVFNMGTKEPWENNEKEIRNFYSLAFIQNFVSNLGFRYEGCSLYQAGDPTKNALMLFTKI</sequence>
<proteinExistence type="predicted"/>
<dbReference type="AlphaFoldDB" id="A0A9X1L1L5"/>
<accession>A0A9X1L1L5</accession>
<dbReference type="Proteomes" id="UP001139409">
    <property type="component" value="Unassembled WGS sequence"/>
</dbReference>
<name>A0A9X1L1L5_9BACT</name>
<dbReference type="Gene3D" id="3.40.50.150">
    <property type="entry name" value="Vaccinia Virus protein VP39"/>
    <property type="match status" value="1"/>
</dbReference>
<keyword evidence="5" id="KW-1185">Reference proteome</keyword>
<reference evidence="4" key="1">
    <citation type="submission" date="2021-09" db="EMBL/GenBank/DDBJ databases">
        <title>Fulvivirga sp. isolated from coastal sediment.</title>
        <authorList>
            <person name="Yu H."/>
        </authorList>
    </citation>
    <scope>NUCLEOTIDE SEQUENCE</scope>
    <source>
        <strain evidence="4">1062</strain>
    </source>
</reference>
<gene>
    <name evidence="2" type="ORF">LDX50_08160</name>
    <name evidence="3" type="ORF">LDX50_14130</name>
    <name evidence="4" type="ORF">LDX50_19850</name>
</gene>
<dbReference type="RefSeq" id="WP_225697952.1">
    <property type="nucleotide sequence ID" value="NZ_JAIXNE010000002.1"/>
</dbReference>
<evidence type="ECO:0000313" key="5">
    <source>
        <dbReference type="Proteomes" id="UP001139409"/>
    </source>
</evidence>
<dbReference type="EMBL" id="JAIXNE010000003">
    <property type="protein sequence ID" value="MCA6076018.1"/>
    <property type="molecule type" value="Genomic_DNA"/>
</dbReference>
<evidence type="ECO:0000256" key="1">
    <source>
        <dbReference type="SAM" id="SignalP"/>
    </source>
</evidence>
<protein>
    <recommendedName>
        <fullName evidence="6">Dehydrogenase</fullName>
    </recommendedName>
</protein>